<evidence type="ECO:0000313" key="1">
    <source>
        <dbReference type="EMBL" id="PIO73511.1"/>
    </source>
</evidence>
<dbReference type="AlphaFoldDB" id="A0A2G9UTC7"/>
<dbReference type="EMBL" id="KZ345442">
    <property type="protein sequence ID" value="PIO73511.1"/>
    <property type="molecule type" value="Genomic_DNA"/>
</dbReference>
<evidence type="ECO:0000313" key="2">
    <source>
        <dbReference type="Proteomes" id="UP000230423"/>
    </source>
</evidence>
<protein>
    <submittedName>
        <fullName evidence="1">Uncharacterized protein</fullName>
    </submittedName>
</protein>
<gene>
    <name evidence="1" type="ORF">TELCIR_04516</name>
</gene>
<reference evidence="1 2" key="1">
    <citation type="submission" date="2015-09" db="EMBL/GenBank/DDBJ databases">
        <title>Draft genome of the parasitic nematode Teladorsagia circumcincta isolate WARC Sus (inbred).</title>
        <authorList>
            <person name="Mitreva M."/>
        </authorList>
    </citation>
    <scope>NUCLEOTIDE SEQUENCE [LARGE SCALE GENOMIC DNA]</scope>
    <source>
        <strain evidence="1 2">S</strain>
    </source>
</reference>
<sequence length="80" mass="9384">MTGIRLYYKWHFLCLRISYRDVTDPKSPKFVGTYSSLRNRIVYTGDNSKKVIIKDASRKLKRGLIDKYKIDTICSVSYAQ</sequence>
<dbReference type="OrthoDB" id="5872405at2759"/>
<keyword evidence="2" id="KW-1185">Reference proteome</keyword>
<organism evidence="1 2">
    <name type="scientific">Teladorsagia circumcincta</name>
    <name type="common">Brown stomach worm</name>
    <name type="synonym">Ostertagia circumcincta</name>
    <dbReference type="NCBI Taxonomy" id="45464"/>
    <lineage>
        <taxon>Eukaryota</taxon>
        <taxon>Metazoa</taxon>
        <taxon>Ecdysozoa</taxon>
        <taxon>Nematoda</taxon>
        <taxon>Chromadorea</taxon>
        <taxon>Rhabditida</taxon>
        <taxon>Rhabditina</taxon>
        <taxon>Rhabditomorpha</taxon>
        <taxon>Strongyloidea</taxon>
        <taxon>Trichostrongylidae</taxon>
        <taxon>Teladorsagia</taxon>
    </lineage>
</organism>
<accession>A0A2G9UTC7</accession>
<dbReference type="Proteomes" id="UP000230423">
    <property type="component" value="Unassembled WGS sequence"/>
</dbReference>
<proteinExistence type="predicted"/>
<name>A0A2G9UTC7_TELCI</name>